<dbReference type="SUPFAM" id="SSF53383">
    <property type="entry name" value="PLP-dependent transferases"/>
    <property type="match status" value="1"/>
</dbReference>
<evidence type="ECO:0000256" key="2">
    <source>
        <dbReference type="ARBA" id="ARBA00007441"/>
    </source>
</evidence>
<dbReference type="GeneTree" id="ENSGT00940000155827"/>
<comment type="catalytic activity">
    <reaction evidence="19">
        <text>L-kynurenine + 2-oxoglutarate = kynurenate + L-glutamate + H2O</text>
        <dbReference type="Rhea" id="RHEA:65560"/>
        <dbReference type="ChEBI" id="CHEBI:15377"/>
        <dbReference type="ChEBI" id="CHEBI:16810"/>
        <dbReference type="ChEBI" id="CHEBI:29985"/>
        <dbReference type="ChEBI" id="CHEBI:57959"/>
        <dbReference type="ChEBI" id="CHEBI:58454"/>
        <dbReference type="EC" id="2.6.1.7"/>
    </reaction>
    <physiologicalReaction direction="left-to-right" evidence="19">
        <dbReference type="Rhea" id="RHEA:65561"/>
    </physiologicalReaction>
</comment>
<keyword evidence="26" id="KW-1185">Reference proteome</keyword>
<evidence type="ECO:0000256" key="13">
    <source>
        <dbReference type="ARBA" id="ARBA00024016"/>
    </source>
</evidence>
<comment type="function">
    <text evidence="23">Catalyzes the irreversible transamination of the L-tryptophan metabolite L-kynurenine to form kynurenic acid (KA), an intermediate in the tryptophan catabolic pathway which is also a broad spectrum antagonist of the three ionotropic excitatory amino acid receptors among others. May catalyze the beta-elimination of S-conjugates and Se-conjugates of L-(seleno)cysteine, resulting in the cleavage of the C-S or C-Se bond. Has transaminase activity towards L-kynurenine, tryptophan, phenylalanine, serine, cysteine, methionine, histidine, glutamine and asparagine with glyoxylate as an amino group acceptor (in vitro). Has lower activity with 2-oxoglutarate as amino group acceptor (in vitro).</text>
</comment>
<evidence type="ECO:0000256" key="8">
    <source>
        <dbReference type="ARBA" id="ARBA00022576"/>
    </source>
</evidence>
<accession>A0A4W3HMP7</accession>
<evidence type="ECO:0000259" key="24">
    <source>
        <dbReference type="Pfam" id="PF00155"/>
    </source>
</evidence>
<dbReference type="CDD" id="cd00609">
    <property type="entry name" value="AAT_like"/>
    <property type="match status" value="1"/>
</dbReference>
<evidence type="ECO:0000256" key="10">
    <source>
        <dbReference type="ARBA" id="ARBA00022898"/>
    </source>
</evidence>
<comment type="catalytic activity">
    <reaction evidence="22">
        <text>an S-substituted L-cysteine + H2O = a thiol + pyruvate + NH4(+)</text>
        <dbReference type="Rhea" id="RHEA:18121"/>
        <dbReference type="ChEBI" id="CHEBI:15361"/>
        <dbReference type="ChEBI" id="CHEBI:15377"/>
        <dbReference type="ChEBI" id="CHEBI:28938"/>
        <dbReference type="ChEBI" id="CHEBI:29256"/>
        <dbReference type="ChEBI" id="CHEBI:58717"/>
        <dbReference type="EC" id="4.4.1.13"/>
    </reaction>
    <physiologicalReaction direction="left-to-right" evidence="22">
        <dbReference type="Rhea" id="RHEA:18122"/>
    </physiologicalReaction>
</comment>
<keyword evidence="8" id="KW-0032">Aminotransferase</keyword>
<dbReference type="Gene3D" id="3.90.1150.10">
    <property type="entry name" value="Aspartate Aminotransferase, domain 1"/>
    <property type="match status" value="1"/>
</dbReference>
<comment type="pathway">
    <text evidence="13">Amino-acid degradation; L-kynurenine degradation; kynurenate from L-kynurenine: step 1/2.</text>
</comment>
<keyword evidence="9" id="KW-0808">Transferase</keyword>
<dbReference type="FunFam" id="3.90.1150.10:FF:000021">
    <property type="entry name" value="Kynurenine--oxoglutarate transaminase 3"/>
    <property type="match status" value="1"/>
</dbReference>
<dbReference type="PANTHER" id="PTHR43807">
    <property type="entry name" value="FI04487P"/>
    <property type="match status" value="1"/>
</dbReference>
<evidence type="ECO:0000256" key="17">
    <source>
        <dbReference type="ARBA" id="ARBA00031371"/>
    </source>
</evidence>
<comment type="similarity">
    <text evidence="2">Belongs to the class-I pyridoxal-phosphate-dependent aminotransferase family.</text>
</comment>
<evidence type="ECO:0000256" key="18">
    <source>
        <dbReference type="ARBA" id="ARBA00031600"/>
    </source>
</evidence>
<keyword evidence="11" id="KW-0007">Acetylation</keyword>
<dbReference type="FunFam" id="3.90.1150.10:FF:000275">
    <property type="entry name" value="kynurenine--oxoglutarate transaminase 1"/>
    <property type="match status" value="1"/>
</dbReference>
<dbReference type="GO" id="GO:0005739">
    <property type="term" value="C:mitochondrion"/>
    <property type="evidence" value="ECO:0007669"/>
    <property type="project" value="TreeGrafter"/>
</dbReference>
<dbReference type="EC" id="2.6.1.63" evidence="6"/>
<evidence type="ECO:0000256" key="5">
    <source>
        <dbReference type="ARBA" id="ARBA00012751"/>
    </source>
</evidence>
<evidence type="ECO:0000256" key="22">
    <source>
        <dbReference type="ARBA" id="ARBA00049325"/>
    </source>
</evidence>
<dbReference type="Ensembl" id="ENSCMIT00000016882.1">
    <property type="protein sequence ID" value="ENSCMIP00000016550.1"/>
    <property type="gene ID" value="ENSCMIG00000007963.1"/>
</dbReference>
<reference evidence="26" key="2">
    <citation type="journal article" date="2007" name="PLoS Biol.">
        <title>Survey sequencing and comparative analysis of the elephant shark (Callorhinchus milii) genome.</title>
        <authorList>
            <person name="Venkatesh B."/>
            <person name="Kirkness E.F."/>
            <person name="Loh Y.H."/>
            <person name="Halpern A.L."/>
            <person name="Lee A.P."/>
            <person name="Johnson J."/>
            <person name="Dandona N."/>
            <person name="Viswanathan L.D."/>
            <person name="Tay A."/>
            <person name="Venter J.C."/>
            <person name="Strausberg R.L."/>
            <person name="Brenner S."/>
        </authorList>
    </citation>
    <scope>NUCLEOTIDE SEQUENCE [LARGE SCALE GENOMIC DNA]</scope>
</reference>
<dbReference type="UniPathway" id="UPA00334">
    <property type="reaction ID" value="UER00726"/>
</dbReference>
<dbReference type="GO" id="GO:0097053">
    <property type="term" value="P:L-kynurenine catabolic process"/>
    <property type="evidence" value="ECO:0007669"/>
    <property type="project" value="UniProtKB-UniPathway"/>
</dbReference>
<evidence type="ECO:0000256" key="9">
    <source>
        <dbReference type="ARBA" id="ARBA00022679"/>
    </source>
</evidence>
<reference evidence="26" key="3">
    <citation type="journal article" date="2014" name="Nature">
        <title>Elephant shark genome provides unique insights into gnathostome evolution.</title>
        <authorList>
            <consortium name="International Elephant Shark Genome Sequencing Consortium"/>
            <person name="Venkatesh B."/>
            <person name="Lee A.P."/>
            <person name="Ravi V."/>
            <person name="Maurya A.K."/>
            <person name="Lian M.M."/>
            <person name="Swann J.B."/>
            <person name="Ohta Y."/>
            <person name="Flajnik M.F."/>
            <person name="Sutoh Y."/>
            <person name="Kasahara M."/>
            <person name="Hoon S."/>
            <person name="Gangu V."/>
            <person name="Roy S.W."/>
            <person name="Irimia M."/>
            <person name="Korzh V."/>
            <person name="Kondrychyn I."/>
            <person name="Lim Z.W."/>
            <person name="Tay B.H."/>
            <person name="Tohari S."/>
            <person name="Kong K.W."/>
            <person name="Ho S."/>
            <person name="Lorente-Galdos B."/>
            <person name="Quilez J."/>
            <person name="Marques-Bonet T."/>
            <person name="Raney B.J."/>
            <person name="Ingham P.W."/>
            <person name="Tay A."/>
            <person name="Hillier L.W."/>
            <person name="Minx P."/>
            <person name="Boehm T."/>
            <person name="Wilson R.K."/>
            <person name="Brenner S."/>
            <person name="Warren W.C."/>
        </authorList>
    </citation>
    <scope>NUCLEOTIDE SEQUENCE [LARGE SCALE GENOMIC DNA]</scope>
</reference>
<dbReference type="AlphaFoldDB" id="A0A4W3HMP7"/>
<evidence type="ECO:0000256" key="6">
    <source>
        <dbReference type="ARBA" id="ARBA00013010"/>
    </source>
</evidence>
<evidence type="ECO:0000256" key="16">
    <source>
        <dbReference type="ARBA" id="ARBA00031198"/>
    </source>
</evidence>
<comment type="subunit">
    <text evidence="3">Homodimer.</text>
</comment>
<dbReference type="FunFam" id="3.40.640.10:FF:000024">
    <property type="entry name" value="Kynurenine--oxoglutarate transaminase 3"/>
    <property type="match status" value="1"/>
</dbReference>
<comment type="catalytic activity">
    <reaction evidence="20">
        <text>L-kynurenine + glyoxylate = kynurenate + glycine + H2O</text>
        <dbReference type="Rhea" id="RHEA:65896"/>
        <dbReference type="ChEBI" id="CHEBI:15377"/>
        <dbReference type="ChEBI" id="CHEBI:36655"/>
        <dbReference type="ChEBI" id="CHEBI:57305"/>
        <dbReference type="ChEBI" id="CHEBI:57959"/>
        <dbReference type="ChEBI" id="CHEBI:58454"/>
        <dbReference type="EC" id="2.6.1.63"/>
    </reaction>
    <physiologicalReaction direction="left-to-right" evidence="20">
        <dbReference type="Rhea" id="RHEA:65897"/>
    </physiologicalReaction>
</comment>
<evidence type="ECO:0000256" key="4">
    <source>
        <dbReference type="ARBA" id="ARBA00012224"/>
    </source>
</evidence>
<evidence type="ECO:0000256" key="7">
    <source>
        <dbReference type="ARBA" id="ARBA00019100"/>
    </source>
</evidence>
<reference evidence="25" key="4">
    <citation type="submission" date="2025-08" db="UniProtKB">
        <authorList>
            <consortium name="Ensembl"/>
        </authorList>
    </citation>
    <scope>IDENTIFICATION</scope>
</reference>
<dbReference type="Gene3D" id="3.40.640.10">
    <property type="entry name" value="Type I PLP-dependent aspartate aminotransferase-like (Major domain)"/>
    <property type="match status" value="1"/>
</dbReference>
<dbReference type="InParanoid" id="A0A4W3HMP7"/>
<feature type="domain" description="Aminotransferase class I/classII large" evidence="24">
    <location>
        <begin position="63"/>
        <end position="447"/>
    </location>
</feature>
<evidence type="ECO:0000256" key="12">
    <source>
        <dbReference type="ARBA" id="ARBA00023239"/>
    </source>
</evidence>
<evidence type="ECO:0000256" key="1">
    <source>
        <dbReference type="ARBA" id="ARBA00001933"/>
    </source>
</evidence>
<comment type="catalytic activity">
    <reaction evidence="21">
        <text>3-hydroxy-L-kynurenine + glyoxylate = xanthurenate + glycine + H2O</text>
        <dbReference type="Rhea" id="RHEA:65900"/>
        <dbReference type="ChEBI" id="CHEBI:15377"/>
        <dbReference type="ChEBI" id="CHEBI:36655"/>
        <dbReference type="ChEBI" id="CHEBI:57305"/>
        <dbReference type="ChEBI" id="CHEBI:58125"/>
        <dbReference type="ChEBI" id="CHEBI:71201"/>
        <dbReference type="EC" id="2.6.1.63"/>
    </reaction>
    <physiologicalReaction direction="left-to-right" evidence="21">
        <dbReference type="Rhea" id="RHEA:65901"/>
    </physiologicalReaction>
</comment>
<evidence type="ECO:0000256" key="21">
    <source>
        <dbReference type="ARBA" id="ARBA00047888"/>
    </source>
</evidence>
<dbReference type="GO" id="GO:0047804">
    <property type="term" value="F:cysteine-S-conjugate beta-lyase activity"/>
    <property type="evidence" value="ECO:0007669"/>
    <property type="project" value="UniProtKB-EC"/>
</dbReference>
<dbReference type="InterPro" id="IPR004839">
    <property type="entry name" value="Aminotransferase_I/II_large"/>
</dbReference>
<dbReference type="InterPro" id="IPR015424">
    <property type="entry name" value="PyrdxlP-dep_Trfase"/>
</dbReference>
<dbReference type="InterPro" id="IPR051326">
    <property type="entry name" value="Kynurenine-oxoglutarate_AT"/>
</dbReference>
<dbReference type="Pfam" id="PF00155">
    <property type="entry name" value="Aminotran_1_2"/>
    <property type="match status" value="1"/>
</dbReference>
<proteinExistence type="inferred from homology"/>
<keyword evidence="12" id="KW-0456">Lyase</keyword>
<evidence type="ECO:0000313" key="26">
    <source>
        <dbReference type="Proteomes" id="UP000314986"/>
    </source>
</evidence>
<reference evidence="26" key="1">
    <citation type="journal article" date="2006" name="Science">
        <title>Ancient noncoding elements conserved in the human genome.</title>
        <authorList>
            <person name="Venkatesh B."/>
            <person name="Kirkness E.F."/>
            <person name="Loh Y.H."/>
            <person name="Halpern A.L."/>
            <person name="Lee A.P."/>
            <person name="Johnson J."/>
            <person name="Dandona N."/>
            <person name="Viswanathan L.D."/>
            <person name="Tay A."/>
            <person name="Venter J.C."/>
            <person name="Strausberg R.L."/>
            <person name="Brenner S."/>
        </authorList>
    </citation>
    <scope>NUCLEOTIDE SEQUENCE [LARGE SCALE GENOMIC DNA]</scope>
</reference>
<evidence type="ECO:0000256" key="20">
    <source>
        <dbReference type="ARBA" id="ARBA00047677"/>
    </source>
</evidence>
<dbReference type="EC" id="2.6.1.7" evidence="5"/>
<dbReference type="InterPro" id="IPR015421">
    <property type="entry name" value="PyrdxlP-dep_Trfase_major"/>
</dbReference>
<dbReference type="PANTHER" id="PTHR43807:SF6">
    <property type="entry name" value="KYNURENINE--OXOGLUTARATE TRANSAMINASE 3"/>
    <property type="match status" value="1"/>
</dbReference>
<evidence type="ECO:0000256" key="23">
    <source>
        <dbReference type="ARBA" id="ARBA00054518"/>
    </source>
</evidence>
<dbReference type="InterPro" id="IPR015422">
    <property type="entry name" value="PyrdxlP-dep_Trfase_small"/>
</dbReference>
<dbReference type="GO" id="GO:0016212">
    <property type="term" value="F:kynurenine-oxoglutarate transaminase activity"/>
    <property type="evidence" value="ECO:0007669"/>
    <property type="project" value="UniProtKB-EC"/>
</dbReference>
<dbReference type="GO" id="GO:0047315">
    <property type="term" value="F:kynurenine-glyoxylate transaminase activity"/>
    <property type="evidence" value="ECO:0007669"/>
    <property type="project" value="UniProtKB-EC"/>
</dbReference>
<protein>
    <recommendedName>
        <fullName evidence="7">Kynurenine--oxoglutarate transaminase 3</fullName>
        <ecNumber evidence="6">2.6.1.63</ecNumber>
        <ecNumber evidence="5">2.6.1.7</ecNumber>
        <ecNumber evidence="4">4.4.1.13</ecNumber>
    </recommendedName>
    <alternativeName>
        <fullName evidence="18">Cysteine-S-conjugate beta-lyase 2</fullName>
    </alternativeName>
    <alternativeName>
        <fullName evidence="14">Kynurenine aminotransferase 3</fullName>
    </alternativeName>
    <alternativeName>
        <fullName evidence="15">Kynurenine aminotransferase III</fullName>
    </alternativeName>
    <alternativeName>
        <fullName evidence="16">Kynurenine--glyoxylate transaminase</fullName>
    </alternativeName>
    <alternativeName>
        <fullName evidence="17">Kynurenine--oxoglutarate transaminase III</fullName>
    </alternativeName>
</protein>
<evidence type="ECO:0000256" key="11">
    <source>
        <dbReference type="ARBA" id="ARBA00022990"/>
    </source>
</evidence>
<dbReference type="Proteomes" id="UP000314986">
    <property type="component" value="Unassembled WGS sequence"/>
</dbReference>
<organism evidence="25 26">
    <name type="scientific">Callorhinchus milii</name>
    <name type="common">Ghost shark</name>
    <dbReference type="NCBI Taxonomy" id="7868"/>
    <lineage>
        <taxon>Eukaryota</taxon>
        <taxon>Metazoa</taxon>
        <taxon>Chordata</taxon>
        <taxon>Craniata</taxon>
        <taxon>Vertebrata</taxon>
        <taxon>Chondrichthyes</taxon>
        <taxon>Holocephali</taxon>
        <taxon>Chimaeriformes</taxon>
        <taxon>Callorhinchidae</taxon>
        <taxon>Callorhinchus</taxon>
    </lineage>
</organism>
<name>A0A4W3HMP7_CALMI</name>
<keyword evidence="10" id="KW-0663">Pyridoxal phosphate</keyword>
<evidence type="ECO:0000256" key="19">
    <source>
        <dbReference type="ARBA" id="ARBA00047478"/>
    </source>
</evidence>
<evidence type="ECO:0000313" key="25">
    <source>
        <dbReference type="Ensembl" id="ENSCMIP00000016550.1"/>
    </source>
</evidence>
<dbReference type="EC" id="4.4.1.13" evidence="4"/>
<reference evidence="25" key="5">
    <citation type="submission" date="2025-09" db="UniProtKB">
        <authorList>
            <consortium name="Ensembl"/>
        </authorList>
    </citation>
    <scope>IDENTIFICATION</scope>
</reference>
<evidence type="ECO:0000256" key="3">
    <source>
        <dbReference type="ARBA" id="ARBA00011738"/>
    </source>
</evidence>
<dbReference type="GO" id="GO:0030170">
    <property type="term" value="F:pyridoxal phosphate binding"/>
    <property type="evidence" value="ECO:0007669"/>
    <property type="project" value="InterPro"/>
</dbReference>
<evidence type="ECO:0000256" key="15">
    <source>
        <dbReference type="ARBA" id="ARBA00030993"/>
    </source>
</evidence>
<comment type="cofactor">
    <cofactor evidence="1">
        <name>pyridoxal 5'-phosphate</name>
        <dbReference type="ChEBI" id="CHEBI:597326"/>
    </cofactor>
</comment>
<evidence type="ECO:0000256" key="14">
    <source>
        <dbReference type="ARBA" id="ARBA00029778"/>
    </source>
</evidence>
<sequence>MLRTHSLKHFQIPRYFQNTILTSNVVKFSTSKMISSRHKNARRIEGLDKNVWIEFTKLAAEPGVVNLGQGFSDMPPPSYIREALANAALGENFLINQYTRGFGHPPLVKGLAELYGNIYGHPIDPYKECLVTIGGYGSLFSSIQGLVDEGDEVIIIEPFFDCYEPMVRMAGGIPVFIQLKLKSLKEEVGHAISSGDWALDPDELASKFNSRTKAIILNTPNNPLGKIFKMEELWSPVIADLCIKHDALCFSDEVYEWLIYTGHQHIKIATLPGMWERTVTIGSAGKTFSVTGWKLGWSIGPENLIKHLQTVQQNSLYTCPTPIQEAVAQGILKELGRLHDQECYFYSLPRELEVKRDRMAKFLQVAGMNPVIPEGGFFMIADISVLNQDLSQDPSEANQPYDYRFVKWMIQNKRLAAIPMTAFVSDSSKRHFEKYIRFCFIKKDSTLESAETIFKNWKLKT</sequence>
<dbReference type="STRING" id="7868.ENSCMIP00000016550"/>